<gene>
    <name evidence="1" type="ORF">I7I53_04100</name>
</gene>
<reference evidence="1" key="1">
    <citation type="submission" date="2021-01" db="EMBL/GenBank/DDBJ databases">
        <title>Chromosome-level genome assembly of a human fungal pathogen reveals clustering of transcriptionally co-regulated genes.</title>
        <authorList>
            <person name="Voorhies M."/>
            <person name="Cohen S."/>
            <person name="Shea T.P."/>
            <person name="Petrus S."/>
            <person name="Munoz J.F."/>
            <person name="Poplawski S."/>
            <person name="Goldman W.E."/>
            <person name="Michael T."/>
            <person name="Cuomo C.A."/>
            <person name="Sil A."/>
            <person name="Beyhan S."/>
        </authorList>
    </citation>
    <scope>NUCLEOTIDE SEQUENCE</scope>
    <source>
        <strain evidence="1">H88</strain>
    </source>
</reference>
<evidence type="ECO:0000313" key="2">
    <source>
        <dbReference type="Proteomes" id="UP000663419"/>
    </source>
</evidence>
<evidence type="ECO:0000313" key="1">
    <source>
        <dbReference type="EMBL" id="QSS56011.1"/>
    </source>
</evidence>
<proteinExistence type="predicted"/>
<dbReference type="EMBL" id="CP069106">
    <property type="protein sequence ID" value="QSS56011.1"/>
    <property type="molecule type" value="Genomic_DNA"/>
</dbReference>
<organism evidence="1 2">
    <name type="scientific">Ajellomyces capsulatus (strain H88)</name>
    <name type="common">Darling's disease fungus</name>
    <name type="synonym">Histoplasma capsulatum</name>
    <dbReference type="NCBI Taxonomy" id="544711"/>
    <lineage>
        <taxon>Eukaryota</taxon>
        <taxon>Fungi</taxon>
        <taxon>Dikarya</taxon>
        <taxon>Ascomycota</taxon>
        <taxon>Pezizomycotina</taxon>
        <taxon>Eurotiomycetes</taxon>
        <taxon>Eurotiomycetidae</taxon>
        <taxon>Onygenales</taxon>
        <taxon>Ajellomycetaceae</taxon>
        <taxon>Histoplasma</taxon>
    </lineage>
</organism>
<dbReference type="VEuPathDB" id="FungiDB:I7I53_04100"/>
<accession>A0A8A1LQE2</accession>
<name>A0A8A1LQE2_AJEC8</name>
<protein>
    <submittedName>
        <fullName evidence="1">Uncharacterized protein</fullName>
    </submittedName>
</protein>
<dbReference type="AlphaFoldDB" id="A0A8A1LQE2"/>
<dbReference type="Proteomes" id="UP000663419">
    <property type="component" value="Chromosome 5"/>
</dbReference>
<sequence>MPITPRCSNAFTVSGVSIIYGSFLVDICVVDCVKVPVVDYLYYHFIHPEMYKVGSSEIHFLEHG</sequence>